<keyword evidence="2" id="KW-1185">Reference proteome</keyword>
<evidence type="ECO:0000313" key="2">
    <source>
        <dbReference type="Proteomes" id="UP001482620"/>
    </source>
</evidence>
<reference evidence="1 2" key="1">
    <citation type="submission" date="2021-06" db="EMBL/GenBank/DDBJ databases">
        <authorList>
            <person name="Palmer J.M."/>
        </authorList>
    </citation>
    <scope>NUCLEOTIDE SEQUENCE [LARGE SCALE GENOMIC DNA]</scope>
    <source>
        <strain evidence="2">if_2019</strain>
        <tissue evidence="1">Muscle</tissue>
    </source>
</reference>
<proteinExistence type="predicted"/>
<protein>
    <submittedName>
        <fullName evidence="1">Uncharacterized protein</fullName>
    </submittedName>
</protein>
<accession>A0ABV0SR85</accession>
<sequence>MKSSLEICIKLHIISTVDHQTGWRICAEKQTHLSQTVACGSPGGGPPGIPVLWGAFGCLWLRSPLCLSWVQGGQVCGSSHSLLQIILEKPYKHKRSHTYIHRCSYSCVNRNTDIPYIELRLLQNTSCIH</sequence>
<dbReference type="EMBL" id="JAHRIQ010005702">
    <property type="protein sequence ID" value="MEQ2223113.1"/>
    <property type="molecule type" value="Genomic_DNA"/>
</dbReference>
<name>A0ABV0SR85_9TELE</name>
<dbReference type="Proteomes" id="UP001482620">
    <property type="component" value="Unassembled WGS sequence"/>
</dbReference>
<evidence type="ECO:0000313" key="1">
    <source>
        <dbReference type="EMBL" id="MEQ2223113.1"/>
    </source>
</evidence>
<comment type="caution">
    <text evidence="1">The sequence shown here is derived from an EMBL/GenBank/DDBJ whole genome shotgun (WGS) entry which is preliminary data.</text>
</comment>
<gene>
    <name evidence="1" type="ORF">ILYODFUR_033461</name>
</gene>
<organism evidence="1 2">
    <name type="scientific">Ilyodon furcidens</name>
    <name type="common">goldbreast splitfin</name>
    <dbReference type="NCBI Taxonomy" id="33524"/>
    <lineage>
        <taxon>Eukaryota</taxon>
        <taxon>Metazoa</taxon>
        <taxon>Chordata</taxon>
        <taxon>Craniata</taxon>
        <taxon>Vertebrata</taxon>
        <taxon>Euteleostomi</taxon>
        <taxon>Actinopterygii</taxon>
        <taxon>Neopterygii</taxon>
        <taxon>Teleostei</taxon>
        <taxon>Neoteleostei</taxon>
        <taxon>Acanthomorphata</taxon>
        <taxon>Ovalentaria</taxon>
        <taxon>Atherinomorphae</taxon>
        <taxon>Cyprinodontiformes</taxon>
        <taxon>Goodeidae</taxon>
        <taxon>Ilyodon</taxon>
    </lineage>
</organism>